<keyword evidence="1" id="KW-0175">Coiled coil</keyword>
<evidence type="ECO:0000313" key="3">
    <source>
        <dbReference type="Proteomes" id="UP000664414"/>
    </source>
</evidence>
<feature type="coiled-coil region" evidence="1">
    <location>
        <begin position="251"/>
        <end position="278"/>
    </location>
</feature>
<name>A0A8J7Q1Z6_9PROT</name>
<evidence type="ECO:0000313" key="2">
    <source>
        <dbReference type="EMBL" id="MBN9413643.1"/>
    </source>
</evidence>
<dbReference type="EMBL" id="JAFKGL010000032">
    <property type="protein sequence ID" value="MBN9413643.1"/>
    <property type="molecule type" value="Genomic_DNA"/>
</dbReference>
<protein>
    <submittedName>
        <fullName evidence="2">Uncharacterized protein</fullName>
    </submittedName>
</protein>
<dbReference type="AlphaFoldDB" id="A0A8J7Q1Z6"/>
<dbReference type="Proteomes" id="UP000664414">
    <property type="component" value="Unassembled WGS sequence"/>
</dbReference>
<sequence length="405" mass="46945">MDGHFLKGKKYIILIMFISLFKVNKGFSSGEIKDDLKEVKNSFSPETQQKMEELGYLSSWCPLSYQIEKQREAHLSEEFVTMYDHIRTITSGIVQYYSKFFLSGELPDNLQLNSSKEVFIKNIEEGPSSGTISFLDSVKILMNSTKTFIHFKHASLLSEEKKSKMPDLAREKLEKAESLGKEEIRHRAHSIWYILMFLYSFERRVRESIENFPQKTWKKDKENLDSSVKEVQEKLFQGSQETKPQNISAEKENYEDVIEILNKDINKINDLIEKAKKEIKVFHMKYSNILRAPGTGYLSMEGLLYKLCIYSEHPRIRQDRELIHPLITVQDVKNAYLLLLPGLELKGQKWTAGEEDEIEGRHMQELGDSGEIQEIMAGKEEDMESVPLQFSIDTLETIIFGKVSA</sequence>
<evidence type="ECO:0000256" key="1">
    <source>
        <dbReference type="SAM" id="Coils"/>
    </source>
</evidence>
<organism evidence="2 3">
    <name type="scientific">Candidatus Paracaedimonas acanthamoebae</name>
    <dbReference type="NCBI Taxonomy" id="244581"/>
    <lineage>
        <taxon>Bacteria</taxon>
        <taxon>Pseudomonadati</taxon>
        <taxon>Pseudomonadota</taxon>
        <taxon>Alphaproteobacteria</taxon>
        <taxon>Holosporales</taxon>
        <taxon>Caedimonadaceae</taxon>
        <taxon>Candidatus Paracaedimonas</taxon>
    </lineage>
</organism>
<gene>
    <name evidence="2" type="ORF">J0H12_06965</name>
</gene>
<accession>A0A8J7Q1Z6</accession>
<proteinExistence type="predicted"/>
<comment type="caution">
    <text evidence="2">The sequence shown here is derived from an EMBL/GenBank/DDBJ whole genome shotgun (WGS) entry which is preliminary data.</text>
</comment>
<reference evidence="2" key="1">
    <citation type="submission" date="2021-02" db="EMBL/GenBank/DDBJ databases">
        <title>Thiocyanate and organic carbon inputs drive convergent selection for specific autotrophic Afipia and Thiobacillus strains within complex microbiomes.</title>
        <authorList>
            <person name="Huddy R.J."/>
            <person name="Sachdeva R."/>
            <person name="Kadzinga F."/>
            <person name="Kantor R.S."/>
            <person name="Harrison S.T.L."/>
            <person name="Banfield J.F."/>
        </authorList>
    </citation>
    <scope>NUCLEOTIDE SEQUENCE</scope>
    <source>
        <strain evidence="2">SCN18_10_11_15_R4_P_38_20</strain>
    </source>
</reference>